<sequence length="62" mass="6710">MQAIWALPLNPSIIRASTSTDHLAESPLLLPQVCRTLALCFSSSFLSTASMASHSSILRPRI</sequence>
<keyword evidence="2" id="KW-1185">Reference proteome</keyword>
<evidence type="ECO:0000313" key="2">
    <source>
        <dbReference type="Proteomes" id="UP001174909"/>
    </source>
</evidence>
<accession>A0AA35R8S9</accession>
<reference evidence="1" key="1">
    <citation type="submission" date="2023-03" db="EMBL/GenBank/DDBJ databases">
        <authorList>
            <person name="Steffen K."/>
            <person name="Cardenas P."/>
        </authorList>
    </citation>
    <scope>NUCLEOTIDE SEQUENCE</scope>
</reference>
<organism evidence="1 2">
    <name type="scientific">Geodia barretti</name>
    <name type="common">Barrett's horny sponge</name>
    <dbReference type="NCBI Taxonomy" id="519541"/>
    <lineage>
        <taxon>Eukaryota</taxon>
        <taxon>Metazoa</taxon>
        <taxon>Porifera</taxon>
        <taxon>Demospongiae</taxon>
        <taxon>Heteroscleromorpha</taxon>
        <taxon>Tetractinellida</taxon>
        <taxon>Astrophorina</taxon>
        <taxon>Geodiidae</taxon>
        <taxon>Geodia</taxon>
    </lineage>
</organism>
<gene>
    <name evidence="1" type="ORF">GBAR_LOCUS4656</name>
</gene>
<proteinExistence type="predicted"/>
<dbReference type="AlphaFoldDB" id="A0AA35R8S9"/>
<protein>
    <submittedName>
        <fullName evidence="1">Uncharacterized protein</fullName>
    </submittedName>
</protein>
<dbReference type="Proteomes" id="UP001174909">
    <property type="component" value="Unassembled WGS sequence"/>
</dbReference>
<name>A0AA35R8S9_GEOBA</name>
<dbReference type="EMBL" id="CASHTH010000679">
    <property type="protein sequence ID" value="CAI8006348.1"/>
    <property type="molecule type" value="Genomic_DNA"/>
</dbReference>
<evidence type="ECO:0000313" key="1">
    <source>
        <dbReference type="EMBL" id="CAI8006348.1"/>
    </source>
</evidence>
<comment type="caution">
    <text evidence="1">The sequence shown here is derived from an EMBL/GenBank/DDBJ whole genome shotgun (WGS) entry which is preliminary data.</text>
</comment>